<reference evidence="8" key="1">
    <citation type="journal article" date="2023" name="Commun. Biol.">
        <title>Genome analysis of Parmales, the sister group of diatoms, reveals the evolutionary specialization of diatoms from phago-mixotrophs to photoautotrophs.</title>
        <authorList>
            <person name="Ban H."/>
            <person name="Sato S."/>
            <person name="Yoshikawa S."/>
            <person name="Yamada K."/>
            <person name="Nakamura Y."/>
            <person name="Ichinomiya M."/>
            <person name="Sato N."/>
            <person name="Blanc-Mathieu R."/>
            <person name="Endo H."/>
            <person name="Kuwata A."/>
            <person name="Ogata H."/>
        </authorList>
    </citation>
    <scope>NUCLEOTIDE SEQUENCE [LARGE SCALE GENOMIC DNA]</scope>
</reference>
<feature type="domain" description="RNA 3'-terminal phosphate cyclase insert" evidence="6">
    <location>
        <begin position="187"/>
        <end position="297"/>
    </location>
</feature>
<sequence length="376" mass="40798">MSTLRYEDGAVQLRQRIICALLSRRPLLVKNIRSDDTDPGLRDYEASFLRLIEELTNGTTIEINETGTQFRMKPGVIVNGSVEHDCGIGRSVGWFLEGIVGIAWAGKRDLNLTLRGVTDGCEKDECSADFVKNSMLPILKRFGVGVEEDESPPPMLRVSRRGAAPLGEGEIDFFCPMAKSLSPIDMTNPGKIKKVRGNAISCKIPPTSPSRSAHAAKGVLHKLIPDVWIHTDANSRSKDGPGGCGPSPGLKIILTCESTTKMVMTAETCMDHEAERGSVLPEDLGVEAATMLLEEIRKGGCVDTASQSLALLLMCLCPEDVSRIRIGSISRYTIASLRLFKAVFGVTMKVTADKDSKTVLLSCLGTGFKNWSKKVT</sequence>
<evidence type="ECO:0008006" key="9">
    <source>
        <dbReference type="Google" id="ProtNLM"/>
    </source>
</evidence>
<proteinExistence type="inferred from homology"/>
<evidence type="ECO:0000256" key="2">
    <source>
        <dbReference type="ARBA" id="ARBA00007089"/>
    </source>
</evidence>
<evidence type="ECO:0000313" key="8">
    <source>
        <dbReference type="Proteomes" id="UP001165065"/>
    </source>
</evidence>
<dbReference type="Pfam" id="PF01137">
    <property type="entry name" value="RTC"/>
    <property type="match status" value="1"/>
</dbReference>
<dbReference type="PANTHER" id="PTHR11096">
    <property type="entry name" value="RNA 3' TERMINAL PHOSPHATE CYCLASE"/>
    <property type="match status" value="1"/>
</dbReference>
<keyword evidence="3" id="KW-0690">Ribosome biogenesis</keyword>
<evidence type="ECO:0000256" key="1">
    <source>
        <dbReference type="ARBA" id="ARBA00004604"/>
    </source>
</evidence>
<dbReference type="PANTHER" id="PTHR11096:SF1">
    <property type="entry name" value="RNA 3'-TERMINAL PHOSPHATE CYCLASE-LIKE PROTEIN"/>
    <property type="match status" value="1"/>
</dbReference>
<dbReference type="AlphaFoldDB" id="A0A9W7LF71"/>
<keyword evidence="8" id="KW-1185">Reference proteome</keyword>
<dbReference type="EMBL" id="BRYA01000363">
    <property type="protein sequence ID" value="GMI47848.1"/>
    <property type="molecule type" value="Genomic_DNA"/>
</dbReference>
<keyword evidence="4" id="KW-0539">Nucleus</keyword>
<evidence type="ECO:0000259" key="6">
    <source>
        <dbReference type="Pfam" id="PF05189"/>
    </source>
</evidence>
<dbReference type="InterPro" id="IPR013792">
    <property type="entry name" value="RNA3'P_cycl/enolpyr_Trfase_a/b"/>
</dbReference>
<dbReference type="Proteomes" id="UP001165065">
    <property type="component" value="Unassembled WGS sequence"/>
</dbReference>
<dbReference type="InterPro" id="IPR037136">
    <property type="entry name" value="RNA3'_phos_cyclase_dom_sf"/>
</dbReference>
<feature type="domain" description="RNA 3'-terminal phosphate cyclase" evidence="5">
    <location>
        <begin position="7"/>
        <end position="350"/>
    </location>
</feature>
<dbReference type="SUPFAM" id="SSF55205">
    <property type="entry name" value="EPT/RTPC-like"/>
    <property type="match status" value="1"/>
</dbReference>
<dbReference type="InterPro" id="IPR036553">
    <property type="entry name" value="RPTC_insert"/>
</dbReference>
<dbReference type="Gene3D" id="3.30.360.20">
    <property type="entry name" value="RNA 3'-terminal phosphate cyclase, insert domain"/>
    <property type="match status" value="1"/>
</dbReference>
<comment type="subcellular location">
    <subcellularLocation>
        <location evidence="1">Nucleus</location>
        <location evidence="1">Nucleolus</location>
    </subcellularLocation>
</comment>
<comment type="caution">
    <text evidence="7">The sequence shown here is derived from an EMBL/GenBank/DDBJ whole genome shotgun (WGS) entry which is preliminary data.</text>
</comment>
<dbReference type="GO" id="GO:0004521">
    <property type="term" value="F:RNA endonuclease activity"/>
    <property type="evidence" value="ECO:0007669"/>
    <property type="project" value="TreeGrafter"/>
</dbReference>
<dbReference type="InterPro" id="IPR016443">
    <property type="entry name" value="RNA3'_term_phos_cyc_type_2"/>
</dbReference>
<dbReference type="OrthoDB" id="1911237at2759"/>
<comment type="similarity">
    <text evidence="2">Belongs to the RNA 3'-terminal cyclase family. Type 2 subfamily.</text>
</comment>
<evidence type="ECO:0000256" key="3">
    <source>
        <dbReference type="ARBA" id="ARBA00022517"/>
    </source>
</evidence>
<protein>
    <recommendedName>
        <fullName evidence="9">RNA 3'-terminal phosphate cyclase-like protein</fullName>
    </recommendedName>
</protein>
<name>A0A9W7LF71_9STRA</name>
<gene>
    <name evidence="7" type="ORF">TrCOL_g5330</name>
</gene>
<dbReference type="GO" id="GO:0000479">
    <property type="term" value="P:endonucleolytic cleavage of tricistronic rRNA transcript (SSU-rRNA, 5.8S rRNA, LSU-rRNA)"/>
    <property type="evidence" value="ECO:0007669"/>
    <property type="project" value="TreeGrafter"/>
</dbReference>
<dbReference type="Gene3D" id="3.65.10.20">
    <property type="entry name" value="RNA 3'-terminal phosphate cyclase domain"/>
    <property type="match status" value="1"/>
</dbReference>
<dbReference type="InterPro" id="IPR023797">
    <property type="entry name" value="RNA3'_phos_cyclase_dom"/>
</dbReference>
<dbReference type="GO" id="GO:0005730">
    <property type="term" value="C:nucleolus"/>
    <property type="evidence" value="ECO:0007669"/>
    <property type="project" value="UniProtKB-SubCell"/>
</dbReference>
<dbReference type="InterPro" id="IPR000228">
    <property type="entry name" value="RNA3'_term_phos_cyc"/>
</dbReference>
<dbReference type="Pfam" id="PF05189">
    <property type="entry name" value="RTC_insert"/>
    <property type="match status" value="1"/>
</dbReference>
<dbReference type="NCBIfam" id="TIGR03400">
    <property type="entry name" value="18S_RNA_Rcl1p"/>
    <property type="match status" value="1"/>
</dbReference>
<dbReference type="InterPro" id="IPR013791">
    <property type="entry name" value="RNA3'-term_phos_cycl_insert"/>
</dbReference>
<evidence type="ECO:0000259" key="5">
    <source>
        <dbReference type="Pfam" id="PF01137"/>
    </source>
</evidence>
<organism evidence="7 8">
    <name type="scientific">Triparma columacea</name>
    <dbReference type="NCBI Taxonomy" id="722753"/>
    <lineage>
        <taxon>Eukaryota</taxon>
        <taxon>Sar</taxon>
        <taxon>Stramenopiles</taxon>
        <taxon>Ochrophyta</taxon>
        <taxon>Bolidophyceae</taxon>
        <taxon>Parmales</taxon>
        <taxon>Triparmaceae</taxon>
        <taxon>Triparma</taxon>
    </lineage>
</organism>
<evidence type="ECO:0000313" key="7">
    <source>
        <dbReference type="EMBL" id="GMI47848.1"/>
    </source>
</evidence>
<accession>A0A9W7LF71</accession>
<evidence type="ECO:0000256" key="4">
    <source>
        <dbReference type="ARBA" id="ARBA00023242"/>
    </source>
</evidence>